<reference evidence="9 10" key="1">
    <citation type="submission" date="2018-01" db="EMBL/GenBank/DDBJ databases">
        <title>Draft genome sequence of Paucibacter aquatile CR182 isolated from freshwater of the Nakdong River.</title>
        <authorList>
            <person name="Choi A."/>
            <person name="Chung E.J."/>
        </authorList>
    </citation>
    <scope>NUCLEOTIDE SEQUENCE [LARGE SCALE GENOMIC DNA]</scope>
    <source>
        <strain evidence="9 10">CR182</strain>
    </source>
</reference>
<dbReference type="Pfam" id="PF00528">
    <property type="entry name" value="BPD_transp_1"/>
    <property type="match status" value="1"/>
</dbReference>
<dbReference type="PANTHER" id="PTHR30193:SF42">
    <property type="entry name" value="ABC TRANSPORTER PERMEASE PROTEIN"/>
    <property type="match status" value="1"/>
</dbReference>
<feature type="transmembrane region" description="Helical" evidence="7">
    <location>
        <begin position="16"/>
        <end position="40"/>
    </location>
</feature>
<dbReference type="PROSITE" id="PS50928">
    <property type="entry name" value="ABC_TM1"/>
    <property type="match status" value="1"/>
</dbReference>
<dbReference type="Gene3D" id="1.10.3720.10">
    <property type="entry name" value="MetI-like"/>
    <property type="match status" value="1"/>
</dbReference>
<accession>A0A2N8KZR1</accession>
<dbReference type="InterPro" id="IPR000515">
    <property type="entry name" value="MetI-like"/>
</dbReference>
<comment type="caution">
    <text evidence="9">The sequence shown here is derived from an EMBL/GenBank/DDBJ whole genome shotgun (WGS) entry which is preliminary data.</text>
</comment>
<feature type="transmembrane region" description="Helical" evidence="7">
    <location>
        <begin position="265"/>
        <end position="288"/>
    </location>
</feature>
<comment type="similarity">
    <text evidence="7">Belongs to the binding-protein-dependent transport system permease family.</text>
</comment>
<evidence type="ECO:0000256" key="6">
    <source>
        <dbReference type="ARBA" id="ARBA00023136"/>
    </source>
</evidence>
<dbReference type="OrthoDB" id="9805108at2"/>
<evidence type="ECO:0000259" key="8">
    <source>
        <dbReference type="PROSITE" id="PS50928"/>
    </source>
</evidence>
<keyword evidence="3" id="KW-1003">Cell membrane</keyword>
<name>A0A2N8KZR1_9BURK</name>
<dbReference type="InterPro" id="IPR051393">
    <property type="entry name" value="ABC_transporter_permease"/>
</dbReference>
<comment type="subcellular location">
    <subcellularLocation>
        <location evidence="1 7">Cell membrane</location>
        <topology evidence="1 7">Multi-pass membrane protein</topology>
    </subcellularLocation>
</comment>
<evidence type="ECO:0000313" key="9">
    <source>
        <dbReference type="EMBL" id="PND38943.1"/>
    </source>
</evidence>
<dbReference type="PANTHER" id="PTHR30193">
    <property type="entry name" value="ABC TRANSPORTER PERMEASE PROTEIN"/>
    <property type="match status" value="1"/>
</dbReference>
<evidence type="ECO:0000256" key="7">
    <source>
        <dbReference type="RuleBase" id="RU363032"/>
    </source>
</evidence>
<dbReference type="Proteomes" id="UP000235916">
    <property type="component" value="Unassembled WGS sequence"/>
</dbReference>
<dbReference type="GO" id="GO:0055085">
    <property type="term" value="P:transmembrane transport"/>
    <property type="evidence" value="ECO:0007669"/>
    <property type="project" value="InterPro"/>
</dbReference>
<protein>
    <submittedName>
        <fullName evidence="9">ABC transporter permease</fullName>
    </submittedName>
</protein>
<evidence type="ECO:0000256" key="3">
    <source>
        <dbReference type="ARBA" id="ARBA00022475"/>
    </source>
</evidence>
<dbReference type="AlphaFoldDB" id="A0A2N8KZR1"/>
<feature type="transmembrane region" description="Helical" evidence="7">
    <location>
        <begin position="76"/>
        <end position="98"/>
    </location>
</feature>
<proteinExistence type="inferred from homology"/>
<feature type="transmembrane region" description="Helical" evidence="7">
    <location>
        <begin position="159"/>
        <end position="184"/>
    </location>
</feature>
<dbReference type="GO" id="GO:0005886">
    <property type="term" value="C:plasma membrane"/>
    <property type="evidence" value="ECO:0007669"/>
    <property type="project" value="UniProtKB-SubCell"/>
</dbReference>
<evidence type="ECO:0000313" key="10">
    <source>
        <dbReference type="Proteomes" id="UP000235916"/>
    </source>
</evidence>
<evidence type="ECO:0000256" key="4">
    <source>
        <dbReference type="ARBA" id="ARBA00022692"/>
    </source>
</evidence>
<dbReference type="SUPFAM" id="SSF161098">
    <property type="entry name" value="MetI-like"/>
    <property type="match status" value="1"/>
</dbReference>
<keyword evidence="2 7" id="KW-0813">Transport</keyword>
<keyword evidence="4 7" id="KW-0812">Transmembrane</keyword>
<organism evidence="9 10">
    <name type="scientific">Kinneretia aquatilis</name>
    <dbReference type="NCBI Taxonomy" id="2070761"/>
    <lineage>
        <taxon>Bacteria</taxon>
        <taxon>Pseudomonadati</taxon>
        <taxon>Pseudomonadota</taxon>
        <taxon>Betaproteobacteria</taxon>
        <taxon>Burkholderiales</taxon>
        <taxon>Sphaerotilaceae</taxon>
        <taxon>Roseateles</taxon>
    </lineage>
</organism>
<dbReference type="InterPro" id="IPR035906">
    <property type="entry name" value="MetI-like_sf"/>
</dbReference>
<evidence type="ECO:0000256" key="2">
    <source>
        <dbReference type="ARBA" id="ARBA00022448"/>
    </source>
</evidence>
<dbReference type="EMBL" id="POSP01000003">
    <property type="protein sequence ID" value="PND38943.1"/>
    <property type="molecule type" value="Genomic_DNA"/>
</dbReference>
<evidence type="ECO:0000256" key="5">
    <source>
        <dbReference type="ARBA" id="ARBA00022989"/>
    </source>
</evidence>
<dbReference type="RefSeq" id="WP_102768860.1">
    <property type="nucleotide sequence ID" value="NZ_POSP01000003.1"/>
</dbReference>
<feature type="transmembrane region" description="Helical" evidence="7">
    <location>
        <begin position="205"/>
        <end position="230"/>
    </location>
</feature>
<keyword evidence="5 7" id="KW-1133">Transmembrane helix</keyword>
<gene>
    <name evidence="9" type="ORF">C1O66_16355</name>
</gene>
<dbReference type="CDD" id="cd06261">
    <property type="entry name" value="TM_PBP2"/>
    <property type="match status" value="1"/>
</dbReference>
<feature type="transmembrane region" description="Helical" evidence="7">
    <location>
        <begin position="110"/>
        <end position="130"/>
    </location>
</feature>
<keyword evidence="10" id="KW-1185">Reference proteome</keyword>
<keyword evidence="6 7" id="KW-0472">Membrane</keyword>
<feature type="domain" description="ABC transmembrane type-1" evidence="8">
    <location>
        <begin position="73"/>
        <end position="286"/>
    </location>
</feature>
<evidence type="ECO:0000256" key="1">
    <source>
        <dbReference type="ARBA" id="ARBA00004651"/>
    </source>
</evidence>
<sequence>MHLQLTRWRFSDRATALWLITPGLLLGALFFYGFLGWTAWLSLTRSGMLPSHEFVGLLQYQRLFEDPRWLAALWNLLRFASLFVALPLLIGLGLAVLLDQKLRAEGVLRWIYLHPMALSMIVCGSAWRWLMDPDQGLAEGLRALGWTSFRWDWLADEDMAVYALVVAAVWQISGFVMALFLAGLRGIDESLVQAARLDGASGWTLYRRVLLPQLGPSLFSALLILLPAAIKTFDLVVALTEGGPGQSSELPAFYMFQMAFERSRLGLGAASSMVMLMMVLAVALPYALARSRGDARRRAGA</sequence>